<organism evidence="1">
    <name type="scientific">marine metagenome</name>
    <dbReference type="NCBI Taxonomy" id="408172"/>
    <lineage>
        <taxon>unclassified sequences</taxon>
        <taxon>metagenomes</taxon>
        <taxon>ecological metagenomes</taxon>
    </lineage>
</organism>
<proteinExistence type="predicted"/>
<name>A0A381NLM4_9ZZZZ</name>
<sequence>MAPVIALKSVGYSSLLHLPDQAGTGSKPFELLEASECQVF</sequence>
<gene>
    <name evidence="1" type="ORF">METZ01_LOCUS8274</name>
</gene>
<dbReference type="EMBL" id="UINC01000444">
    <property type="protein sequence ID" value="SUZ55420.1"/>
    <property type="molecule type" value="Genomic_DNA"/>
</dbReference>
<protein>
    <submittedName>
        <fullName evidence="1">Uncharacterized protein</fullName>
    </submittedName>
</protein>
<accession>A0A381NLM4</accession>
<reference evidence="1" key="1">
    <citation type="submission" date="2018-05" db="EMBL/GenBank/DDBJ databases">
        <authorList>
            <person name="Lanie J.A."/>
            <person name="Ng W.-L."/>
            <person name="Kazmierczak K.M."/>
            <person name="Andrzejewski T.M."/>
            <person name="Davidsen T.M."/>
            <person name="Wayne K.J."/>
            <person name="Tettelin H."/>
            <person name="Glass J.I."/>
            <person name="Rusch D."/>
            <person name="Podicherti R."/>
            <person name="Tsui H.-C.T."/>
            <person name="Winkler M.E."/>
        </authorList>
    </citation>
    <scope>NUCLEOTIDE SEQUENCE</scope>
</reference>
<evidence type="ECO:0000313" key="1">
    <source>
        <dbReference type="EMBL" id="SUZ55420.1"/>
    </source>
</evidence>
<dbReference type="AlphaFoldDB" id="A0A381NLM4"/>